<dbReference type="Proteomes" id="UP000257109">
    <property type="component" value="Unassembled WGS sequence"/>
</dbReference>
<keyword evidence="2" id="KW-1185">Reference proteome</keyword>
<dbReference type="AlphaFoldDB" id="A0A371EC99"/>
<evidence type="ECO:0000313" key="1">
    <source>
        <dbReference type="EMBL" id="RDX63604.1"/>
    </source>
</evidence>
<dbReference type="EMBL" id="QJKJ01014804">
    <property type="protein sequence ID" value="RDX63604.1"/>
    <property type="molecule type" value="Genomic_DNA"/>
</dbReference>
<evidence type="ECO:0000313" key="2">
    <source>
        <dbReference type="Proteomes" id="UP000257109"/>
    </source>
</evidence>
<protein>
    <submittedName>
        <fullName evidence="1">Uncharacterized protein</fullName>
    </submittedName>
</protein>
<reference evidence="1" key="1">
    <citation type="submission" date="2018-05" db="EMBL/GenBank/DDBJ databases">
        <title>Draft genome of Mucuna pruriens seed.</title>
        <authorList>
            <person name="Nnadi N.E."/>
            <person name="Vos R."/>
            <person name="Hasami M.H."/>
            <person name="Devisetty U.K."/>
            <person name="Aguiy J.C."/>
        </authorList>
    </citation>
    <scope>NUCLEOTIDE SEQUENCE [LARGE SCALE GENOMIC DNA]</scope>
    <source>
        <strain evidence="1">JCA_2017</strain>
    </source>
</reference>
<organism evidence="1 2">
    <name type="scientific">Mucuna pruriens</name>
    <name type="common">Velvet bean</name>
    <name type="synonym">Dolichos pruriens</name>
    <dbReference type="NCBI Taxonomy" id="157652"/>
    <lineage>
        <taxon>Eukaryota</taxon>
        <taxon>Viridiplantae</taxon>
        <taxon>Streptophyta</taxon>
        <taxon>Embryophyta</taxon>
        <taxon>Tracheophyta</taxon>
        <taxon>Spermatophyta</taxon>
        <taxon>Magnoliopsida</taxon>
        <taxon>eudicotyledons</taxon>
        <taxon>Gunneridae</taxon>
        <taxon>Pentapetalae</taxon>
        <taxon>rosids</taxon>
        <taxon>fabids</taxon>
        <taxon>Fabales</taxon>
        <taxon>Fabaceae</taxon>
        <taxon>Papilionoideae</taxon>
        <taxon>50 kb inversion clade</taxon>
        <taxon>NPAAA clade</taxon>
        <taxon>indigoferoid/millettioid clade</taxon>
        <taxon>Phaseoleae</taxon>
        <taxon>Mucuna</taxon>
    </lineage>
</organism>
<proteinExistence type="predicted"/>
<sequence length="63" mass="7517">MYVYMTIDNLEKIGVMMTKSTFEYIFMFVEGVMFKKIFYAKNDKTTSGSKHMELKIPNYQKIL</sequence>
<comment type="caution">
    <text evidence="1">The sequence shown here is derived from an EMBL/GenBank/DDBJ whole genome shotgun (WGS) entry which is preliminary data.</text>
</comment>
<accession>A0A371EC99</accession>
<gene>
    <name evidence="1" type="ORF">CR513_57947</name>
</gene>
<feature type="non-terminal residue" evidence="1">
    <location>
        <position position="1"/>
    </location>
</feature>
<name>A0A371EC99_MUCPR</name>